<gene>
    <name evidence="2" type="ORF">TP2_14840</name>
</gene>
<dbReference type="Proteomes" id="UP000027432">
    <property type="component" value="Unassembled WGS sequence"/>
</dbReference>
<keyword evidence="3" id="KW-1185">Reference proteome</keyword>
<feature type="chain" id="PRO_5001696232" description="Entericidin" evidence="1">
    <location>
        <begin position="27"/>
        <end position="46"/>
    </location>
</feature>
<sequence>MTKTVKLGAAMALVILGLAACNTVRGAGQDLSVAGNTIASEANKAQ</sequence>
<dbReference type="OrthoDB" id="7363288at2"/>
<feature type="signal peptide" evidence="1">
    <location>
        <begin position="1"/>
        <end position="26"/>
    </location>
</feature>
<accession>A0A074IZI6</accession>
<dbReference type="AlphaFoldDB" id="A0A074IZI6"/>
<evidence type="ECO:0008006" key="4">
    <source>
        <dbReference type="Google" id="ProtNLM"/>
    </source>
</evidence>
<evidence type="ECO:0000313" key="2">
    <source>
        <dbReference type="EMBL" id="KEO50541.1"/>
    </source>
</evidence>
<proteinExistence type="predicted"/>
<organism evidence="2 3">
    <name type="scientific">Thioclava pacifica DSM 10166</name>
    <dbReference type="NCBI Taxonomy" id="1353537"/>
    <lineage>
        <taxon>Bacteria</taxon>
        <taxon>Pseudomonadati</taxon>
        <taxon>Pseudomonadota</taxon>
        <taxon>Alphaproteobacteria</taxon>
        <taxon>Rhodobacterales</taxon>
        <taxon>Paracoccaceae</taxon>
        <taxon>Thioclava</taxon>
    </lineage>
</organism>
<comment type="caution">
    <text evidence="2">The sequence shown here is derived from an EMBL/GenBank/DDBJ whole genome shotgun (WGS) entry which is preliminary data.</text>
</comment>
<protein>
    <recommendedName>
        <fullName evidence="4">Entericidin</fullName>
    </recommendedName>
</protein>
<dbReference type="eggNOG" id="ENOG50314F6">
    <property type="taxonomic scope" value="Bacteria"/>
</dbReference>
<keyword evidence="1" id="KW-0732">Signal</keyword>
<dbReference type="EMBL" id="AUND01000042">
    <property type="protein sequence ID" value="KEO50541.1"/>
    <property type="molecule type" value="Genomic_DNA"/>
</dbReference>
<evidence type="ECO:0000313" key="3">
    <source>
        <dbReference type="Proteomes" id="UP000027432"/>
    </source>
</evidence>
<reference evidence="2 3" key="1">
    <citation type="submission" date="2013-07" db="EMBL/GenBank/DDBJ databases">
        <title>Thioclava pacifica DSM 10166 Genome Sequencing.</title>
        <authorList>
            <person name="Lai Q."/>
            <person name="Shao Z."/>
        </authorList>
    </citation>
    <scope>NUCLEOTIDE SEQUENCE [LARGE SCALE GENOMIC DNA]</scope>
    <source>
        <strain evidence="2 3">DSM 10166</strain>
    </source>
</reference>
<dbReference type="RefSeq" id="WP_084714476.1">
    <property type="nucleotide sequence ID" value="NZ_AUND01000042.1"/>
</dbReference>
<evidence type="ECO:0000256" key="1">
    <source>
        <dbReference type="SAM" id="SignalP"/>
    </source>
</evidence>
<dbReference type="PROSITE" id="PS51257">
    <property type="entry name" value="PROKAR_LIPOPROTEIN"/>
    <property type="match status" value="1"/>
</dbReference>
<name>A0A074IZI6_9RHOB</name>